<comment type="function">
    <text evidence="1">Crystallins are the dominant structural components of the vertebrate eye lens.</text>
</comment>
<accession>A0ABD1K654</accession>
<feature type="domain" description="Beta/gamma crystallin 'Greek key'" evidence="5">
    <location>
        <begin position="99"/>
        <end position="145"/>
    </location>
</feature>
<dbReference type="PROSITE" id="PS50915">
    <property type="entry name" value="CRYSTALLIN_BETA_GAMMA"/>
    <property type="match status" value="3"/>
</dbReference>
<evidence type="ECO:0000256" key="3">
    <source>
        <dbReference type="ARBA" id="ARBA00022613"/>
    </source>
</evidence>
<evidence type="ECO:0000313" key="6">
    <source>
        <dbReference type="EMBL" id="KAL2094594.1"/>
    </source>
</evidence>
<dbReference type="FunFam" id="2.60.20.10:FF:000004">
    <property type="entry name" value="Crystallin beta A4"/>
    <property type="match status" value="1"/>
</dbReference>
<reference evidence="6 7" key="1">
    <citation type="submission" date="2024-09" db="EMBL/GenBank/DDBJ databases">
        <title>A chromosome-level genome assembly of Gray's grenadier anchovy, Coilia grayii.</title>
        <authorList>
            <person name="Fu Z."/>
        </authorList>
    </citation>
    <scope>NUCLEOTIDE SEQUENCE [LARGE SCALE GENOMIC DNA]</scope>
    <source>
        <strain evidence="6">G4</strain>
        <tissue evidence="6">Muscle</tissue>
    </source>
</reference>
<dbReference type="AlphaFoldDB" id="A0ABD1K654"/>
<feature type="domain" description="Beta/gamma crystallin 'Greek key'" evidence="5">
    <location>
        <begin position="59"/>
        <end position="98"/>
    </location>
</feature>
<gene>
    <name evidence="6" type="ORF">ACEWY4_009313</name>
</gene>
<dbReference type="SUPFAM" id="SSF49695">
    <property type="entry name" value="gamma-Crystallin-like"/>
    <property type="match status" value="1"/>
</dbReference>
<comment type="similarity">
    <text evidence="2">Belongs to the beta/gamma-crystallin family.</text>
</comment>
<keyword evidence="7" id="KW-1185">Reference proteome</keyword>
<protein>
    <recommendedName>
        <fullName evidence="5">Beta/gamma crystallin 'Greek key' domain-containing protein</fullName>
    </recommendedName>
</protein>
<feature type="domain" description="Beta/gamma crystallin 'Greek key'" evidence="5">
    <location>
        <begin position="152"/>
        <end position="193"/>
    </location>
</feature>
<dbReference type="PANTHER" id="PTHR11818">
    <property type="entry name" value="BETA/GAMMA CRYSTALLIN"/>
    <property type="match status" value="1"/>
</dbReference>
<dbReference type="Pfam" id="PF00030">
    <property type="entry name" value="Crystall"/>
    <property type="match status" value="2"/>
</dbReference>
<keyword evidence="4" id="KW-0677">Repeat</keyword>
<evidence type="ECO:0000313" key="7">
    <source>
        <dbReference type="Proteomes" id="UP001591681"/>
    </source>
</evidence>
<dbReference type="FunFam" id="2.60.20.10:FF:000002">
    <property type="entry name" value="Crystallin, beta B2"/>
    <property type="match status" value="1"/>
</dbReference>
<organism evidence="6 7">
    <name type="scientific">Coilia grayii</name>
    <name type="common">Gray's grenadier anchovy</name>
    <dbReference type="NCBI Taxonomy" id="363190"/>
    <lineage>
        <taxon>Eukaryota</taxon>
        <taxon>Metazoa</taxon>
        <taxon>Chordata</taxon>
        <taxon>Craniata</taxon>
        <taxon>Vertebrata</taxon>
        <taxon>Euteleostomi</taxon>
        <taxon>Actinopterygii</taxon>
        <taxon>Neopterygii</taxon>
        <taxon>Teleostei</taxon>
        <taxon>Clupei</taxon>
        <taxon>Clupeiformes</taxon>
        <taxon>Clupeoidei</taxon>
        <taxon>Engraulidae</taxon>
        <taxon>Coilinae</taxon>
        <taxon>Coilia</taxon>
    </lineage>
</organism>
<sequence length="243" mass="28542">MSHWPFTRSLYKYPHSARDTRPLGIPSAHAALYLGLSGIRYQDKMALTNPMNNMPMGPWKITVYDQYNFQGRRMEFTSCCNNIMECGMENVRSLKVECGAWVGYEHSSFNGQQFILERGDYPCWRAWSGNTAYHVERLLSFRPIYSASHKECRMMVYDCPNFSGRQWEMCDDYPSLQAMGWGWSEVGSMMVQSGAWVCYQYPGYRGYQYIMECDCHGGEYKHYREWGNHAQTFQIQSIRRIQQ</sequence>
<dbReference type="Proteomes" id="UP001591681">
    <property type="component" value="Unassembled WGS sequence"/>
</dbReference>
<dbReference type="InterPro" id="IPR001064">
    <property type="entry name" value="Beta/gamma_crystallin"/>
</dbReference>
<dbReference type="PRINTS" id="PR01367">
    <property type="entry name" value="BGCRYSTALLIN"/>
</dbReference>
<dbReference type="PANTHER" id="PTHR11818:SF8">
    <property type="entry name" value="BETA-CRYSTALLIN A3"/>
    <property type="match status" value="1"/>
</dbReference>
<dbReference type="SMART" id="SM00247">
    <property type="entry name" value="XTALbg"/>
    <property type="match status" value="2"/>
</dbReference>
<dbReference type="GO" id="GO:0005212">
    <property type="term" value="F:structural constituent of eye lens"/>
    <property type="evidence" value="ECO:0007669"/>
    <property type="project" value="UniProtKB-KW"/>
</dbReference>
<evidence type="ECO:0000256" key="4">
    <source>
        <dbReference type="ARBA" id="ARBA00022737"/>
    </source>
</evidence>
<dbReference type="Gene3D" id="2.60.20.10">
    <property type="entry name" value="Crystallins"/>
    <property type="match status" value="2"/>
</dbReference>
<proteinExistence type="inferred from homology"/>
<evidence type="ECO:0000256" key="2">
    <source>
        <dbReference type="ARBA" id="ARBA00009646"/>
    </source>
</evidence>
<keyword evidence="3" id="KW-0273">Eye lens protein</keyword>
<dbReference type="InterPro" id="IPR050252">
    <property type="entry name" value="Beta/Gamma-Crystallin"/>
</dbReference>
<dbReference type="InterPro" id="IPR011024">
    <property type="entry name" value="G_crystallin-like"/>
</dbReference>
<comment type="caution">
    <text evidence="6">The sequence shown here is derived from an EMBL/GenBank/DDBJ whole genome shotgun (WGS) entry which is preliminary data.</text>
</comment>
<evidence type="ECO:0000256" key="1">
    <source>
        <dbReference type="ARBA" id="ARBA00003689"/>
    </source>
</evidence>
<evidence type="ECO:0000259" key="5">
    <source>
        <dbReference type="PROSITE" id="PS50915"/>
    </source>
</evidence>
<name>A0ABD1K654_9TELE</name>
<dbReference type="EMBL" id="JBHFQA010000008">
    <property type="protein sequence ID" value="KAL2094594.1"/>
    <property type="molecule type" value="Genomic_DNA"/>
</dbReference>